<organism evidence="6 7">
    <name type="scientific">Ornithinibacillus xuwenensis</name>
    <dbReference type="NCBI Taxonomy" id="3144668"/>
    <lineage>
        <taxon>Bacteria</taxon>
        <taxon>Bacillati</taxon>
        <taxon>Bacillota</taxon>
        <taxon>Bacilli</taxon>
        <taxon>Bacillales</taxon>
        <taxon>Bacillaceae</taxon>
        <taxon>Ornithinibacillus</taxon>
    </lineage>
</organism>
<accession>A0ABU9XJX0</accession>
<dbReference type="EMBL" id="JBDIML010000006">
    <property type="protein sequence ID" value="MEN2768592.1"/>
    <property type="molecule type" value="Genomic_DNA"/>
</dbReference>
<feature type="compositionally biased region" description="Low complexity" evidence="4">
    <location>
        <begin position="67"/>
        <end position="76"/>
    </location>
</feature>
<dbReference type="Pfam" id="PF13365">
    <property type="entry name" value="Trypsin_2"/>
    <property type="match status" value="1"/>
</dbReference>
<sequence length="456" mass="52261">MHCQSCGKERRPNSNYCPYCGVKHKGKLNKYTIIFLSLLVVGTIIGSIFFVTSVYSDFPDKIASEEASTQEQSTEINAATKDASTPISEKKELEDEQKNELTDIIASAQETVYTIFTQYSQGSGFLYNRNGAVVTNAHVVEGETQVYIKTINGAEYEGTVIGYSNETDVAVINVPDLAGKEPFPMEVSESSKIGEEIIALGSPLGLENTATMGYLTGKNRSFVIDPYVYENLYQISAPISPGSSGGPLISKNTEKIVAINSAESIEDASIGFSIPLYTVQPLIESWINQPMSEADILAQFYDVNGDYIYGDSWNEGEGYFDGGEYADEEEYYDYWEYEYEDFWSEFGDAIWEYMEEDNSYYDDWYDQEYSESYEEDPYEEGSAESYEGEYSDEGYYDPFEDENMHYDEETGEWSYYDEVEDLWYYYDEFYETWSYYDEVDGLWYYYDEATGQYVPY</sequence>
<keyword evidence="5" id="KW-0472">Membrane</keyword>
<evidence type="ECO:0000256" key="1">
    <source>
        <dbReference type="ARBA" id="ARBA00022670"/>
    </source>
</evidence>
<keyword evidence="5" id="KW-1133">Transmembrane helix</keyword>
<reference evidence="6 7" key="1">
    <citation type="submission" date="2024-05" db="EMBL/GenBank/DDBJ databases">
        <authorList>
            <person name="Haq I."/>
            <person name="Ullah Z."/>
            <person name="Ahmad R."/>
            <person name="Li M."/>
            <person name="Tong Y."/>
        </authorList>
    </citation>
    <scope>NUCLEOTIDE SEQUENCE [LARGE SCALE GENOMIC DNA]</scope>
    <source>
        <strain evidence="6 7">16A2E</strain>
    </source>
</reference>
<dbReference type="RefSeq" id="WP_345826084.1">
    <property type="nucleotide sequence ID" value="NZ_JBDIML010000006.1"/>
</dbReference>
<dbReference type="Proteomes" id="UP001444625">
    <property type="component" value="Unassembled WGS sequence"/>
</dbReference>
<evidence type="ECO:0000313" key="7">
    <source>
        <dbReference type="Proteomes" id="UP001444625"/>
    </source>
</evidence>
<dbReference type="PRINTS" id="PR00834">
    <property type="entry name" value="PROTEASES2C"/>
</dbReference>
<evidence type="ECO:0000256" key="2">
    <source>
        <dbReference type="ARBA" id="ARBA00022801"/>
    </source>
</evidence>
<evidence type="ECO:0000256" key="4">
    <source>
        <dbReference type="SAM" id="MobiDB-lite"/>
    </source>
</evidence>
<evidence type="ECO:0000313" key="6">
    <source>
        <dbReference type="EMBL" id="MEN2768592.1"/>
    </source>
</evidence>
<feature type="region of interest" description="Disordered" evidence="4">
    <location>
        <begin position="67"/>
        <end position="96"/>
    </location>
</feature>
<dbReference type="PANTHER" id="PTHR43343">
    <property type="entry name" value="PEPTIDASE S12"/>
    <property type="match status" value="1"/>
</dbReference>
<feature type="transmembrane region" description="Helical" evidence="5">
    <location>
        <begin position="33"/>
        <end position="55"/>
    </location>
</feature>
<dbReference type="PANTHER" id="PTHR43343:SF3">
    <property type="entry name" value="PROTEASE DO-LIKE 8, CHLOROPLASTIC"/>
    <property type="match status" value="1"/>
</dbReference>
<evidence type="ECO:0000256" key="3">
    <source>
        <dbReference type="ARBA" id="ARBA00022825"/>
    </source>
</evidence>
<dbReference type="SUPFAM" id="SSF50494">
    <property type="entry name" value="Trypsin-like serine proteases"/>
    <property type="match status" value="1"/>
</dbReference>
<proteinExistence type="predicted"/>
<dbReference type="Gene3D" id="2.40.10.120">
    <property type="match status" value="1"/>
</dbReference>
<keyword evidence="7" id="KW-1185">Reference proteome</keyword>
<name>A0ABU9XJX0_9BACI</name>
<evidence type="ECO:0000256" key="5">
    <source>
        <dbReference type="SAM" id="Phobius"/>
    </source>
</evidence>
<protein>
    <submittedName>
        <fullName evidence="6">Trypsin-like peptidase domain-containing protein</fullName>
    </submittedName>
</protein>
<dbReference type="InterPro" id="IPR009003">
    <property type="entry name" value="Peptidase_S1_PA"/>
</dbReference>
<gene>
    <name evidence="6" type="ORF">ABC228_15525</name>
</gene>
<comment type="caution">
    <text evidence="6">The sequence shown here is derived from an EMBL/GenBank/DDBJ whole genome shotgun (WGS) entry which is preliminary data.</text>
</comment>
<keyword evidence="5" id="KW-0812">Transmembrane</keyword>
<keyword evidence="2" id="KW-0378">Hydrolase</keyword>
<dbReference type="InterPro" id="IPR051201">
    <property type="entry name" value="Chloro_Bact_Ser_Proteases"/>
</dbReference>
<keyword evidence="1" id="KW-0645">Protease</keyword>
<dbReference type="InterPro" id="IPR001940">
    <property type="entry name" value="Peptidase_S1C"/>
</dbReference>
<keyword evidence="3" id="KW-0720">Serine protease</keyword>